<evidence type="ECO:0000256" key="1">
    <source>
        <dbReference type="SAM" id="MobiDB-lite"/>
    </source>
</evidence>
<comment type="caution">
    <text evidence="2">The sequence shown here is derived from an EMBL/GenBank/DDBJ whole genome shotgun (WGS) entry which is preliminary data.</text>
</comment>
<accession>A0A0F9VPW3</accession>
<dbReference type="EMBL" id="LAZR01000466">
    <property type="protein sequence ID" value="KKN67783.1"/>
    <property type="molecule type" value="Genomic_DNA"/>
</dbReference>
<feature type="region of interest" description="Disordered" evidence="1">
    <location>
        <begin position="1"/>
        <end position="20"/>
    </location>
</feature>
<reference evidence="2" key="1">
    <citation type="journal article" date="2015" name="Nature">
        <title>Complex archaea that bridge the gap between prokaryotes and eukaryotes.</title>
        <authorList>
            <person name="Spang A."/>
            <person name="Saw J.H."/>
            <person name="Jorgensen S.L."/>
            <person name="Zaremba-Niedzwiedzka K."/>
            <person name="Martijn J."/>
            <person name="Lind A.E."/>
            <person name="van Eijk R."/>
            <person name="Schleper C."/>
            <person name="Guy L."/>
            <person name="Ettema T.J."/>
        </authorList>
    </citation>
    <scope>NUCLEOTIDE SEQUENCE</scope>
</reference>
<protein>
    <submittedName>
        <fullName evidence="2">Uncharacterized protein</fullName>
    </submittedName>
</protein>
<sequence>MTATNGEVMTEPGDLTLDPGGFGFEGPVTTSLGPPVLEMVEEGRLLGKLLWSDGKFSFEGGAEESAKAFFDYLTKLGDIYHCPCCSKGAS</sequence>
<evidence type="ECO:0000313" key="2">
    <source>
        <dbReference type="EMBL" id="KKN67783.1"/>
    </source>
</evidence>
<name>A0A0F9VPW3_9ZZZZ</name>
<gene>
    <name evidence="2" type="ORF">LCGC14_0458160</name>
</gene>
<dbReference type="AlphaFoldDB" id="A0A0F9VPW3"/>
<organism evidence="2">
    <name type="scientific">marine sediment metagenome</name>
    <dbReference type="NCBI Taxonomy" id="412755"/>
    <lineage>
        <taxon>unclassified sequences</taxon>
        <taxon>metagenomes</taxon>
        <taxon>ecological metagenomes</taxon>
    </lineage>
</organism>
<proteinExistence type="predicted"/>